<feature type="non-terminal residue" evidence="2">
    <location>
        <position position="110"/>
    </location>
</feature>
<protein>
    <submittedName>
        <fullName evidence="2">Uncharacterized protein</fullName>
    </submittedName>
</protein>
<accession>A0A183MDD7</accession>
<dbReference type="EMBL" id="UZAI01012438">
    <property type="protein sequence ID" value="VDP10096.1"/>
    <property type="molecule type" value="Genomic_DNA"/>
</dbReference>
<evidence type="ECO:0000256" key="1">
    <source>
        <dbReference type="SAM" id="MobiDB-lite"/>
    </source>
</evidence>
<gene>
    <name evidence="2" type="ORF">SMRZ_LOCUS14062</name>
</gene>
<sequence length="110" mass="12381">MERSNNVGNREDQSNSIGNEEIQLSRTGNQRNPLDASWTEKASYGRDAAILRSRRGQCSTHSGSRSYAVQISTKCTCRIGIPRIRNHQSIIQNKGGGDLNEYYPMHPQKM</sequence>
<evidence type="ECO:0000313" key="2">
    <source>
        <dbReference type="EMBL" id="VDP10096.1"/>
    </source>
</evidence>
<keyword evidence="3" id="KW-1185">Reference proteome</keyword>
<proteinExistence type="predicted"/>
<name>A0A183MDD7_9TREM</name>
<dbReference type="AlphaFoldDB" id="A0A183MDD7"/>
<feature type="region of interest" description="Disordered" evidence="1">
    <location>
        <begin position="1"/>
        <end position="36"/>
    </location>
</feature>
<feature type="compositionally biased region" description="Polar residues" evidence="1">
    <location>
        <begin position="14"/>
        <end position="32"/>
    </location>
</feature>
<dbReference type="Proteomes" id="UP000277204">
    <property type="component" value="Unassembled WGS sequence"/>
</dbReference>
<organism evidence="2 3">
    <name type="scientific">Schistosoma margrebowiei</name>
    <dbReference type="NCBI Taxonomy" id="48269"/>
    <lineage>
        <taxon>Eukaryota</taxon>
        <taxon>Metazoa</taxon>
        <taxon>Spiralia</taxon>
        <taxon>Lophotrochozoa</taxon>
        <taxon>Platyhelminthes</taxon>
        <taxon>Trematoda</taxon>
        <taxon>Digenea</taxon>
        <taxon>Strigeidida</taxon>
        <taxon>Schistosomatoidea</taxon>
        <taxon>Schistosomatidae</taxon>
        <taxon>Schistosoma</taxon>
    </lineage>
</organism>
<evidence type="ECO:0000313" key="3">
    <source>
        <dbReference type="Proteomes" id="UP000277204"/>
    </source>
</evidence>
<feature type="region of interest" description="Disordered" evidence="1">
    <location>
        <begin position="91"/>
        <end position="110"/>
    </location>
</feature>
<reference evidence="2 3" key="1">
    <citation type="submission" date="2018-11" db="EMBL/GenBank/DDBJ databases">
        <authorList>
            <consortium name="Pathogen Informatics"/>
        </authorList>
    </citation>
    <scope>NUCLEOTIDE SEQUENCE [LARGE SCALE GENOMIC DNA]</scope>
    <source>
        <strain evidence="2 3">Zambia</strain>
    </source>
</reference>
<feature type="compositionally biased region" description="Basic and acidic residues" evidence="1">
    <location>
        <begin position="1"/>
        <end position="13"/>
    </location>
</feature>